<sequence length="128" mass="15408">MSLSKFESLPNEILTDIIEKYINGVDLLRAFSFQLNQRFDSLIIQSQRLHFDFIQCHQDDFRFYMGLLPVYIDKIEELAISEQDTPGQVYAFLSFFQSFRLFKQLRKLYFHFNDQTLDWKIIQNALYS</sequence>
<dbReference type="EMBL" id="CAJOAX010011892">
    <property type="protein sequence ID" value="CAF4101995.1"/>
    <property type="molecule type" value="Genomic_DNA"/>
</dbReference>
<proteinExistence type="predicted"/>
<organism evidence="1 3">
    <name type="scientific">Rotaria sordida</name>
    <dbReference type="NCBI Taxonomy" id="392033"/>
    <lineage>
        <taxon>Eukaryota</taxon>
        <taxon>Metazoa</taxon>
        <taxon>Spiralia</taxon>
        <taxon>Gnathifera</taxon>
        <taxon>Rotifera</taxon>
        <taxon>Eurotatoria</taxon>
        <taxon>Bdelloidea</taxon>
        <taxon>Philodinida</taxon>
        <taxon>Philodinidae</taxon>
        <taxon>Rotaria</taxon>
    </lineage>
</organism>
<evidence type="ECO:0008006" key="4">
    <source>
        <dbReference type="Google" id="ProtNLM"/>
    </source>
</evidence>
<dbReference type="OrthoDB" id="10008009at2759"/>
<evidence type="ECO:0000313" key="1">
    <source>
        <dbReference type="EMBL" id="CAF1299670.1"/>
    </source>
</evidence>
<evidence type="ECO:0000313" key="2">
    <source>
        <dbReference type="EMBL" id="CAF4101995.1"/>
    </source>
</evidence>
<dbReference type="AlphaFoldDB" id="A0A815DCA4"/>
<comment type="caution">
    <text evidence="1">The sequence shown here is derived from an EMBL/GenBank/DDBJ whole genome shotgun (WGS) entry which is preliminary data.</text>
</comment>
<dbReference type="Proteomes" id="UP000663882">
    <property type="component" value="Unassembled WGS sequence"/>
</dbReference>
<name>A0A815DCA4_9BILA</name>
<accession>A0A815DCA4</accession>
<gene>
    <name evidence="2" type="ORF">OTI717_LOCUS34166</name>
    <name evidence="1" type="ORF">RFH988_LOCUS29653</name>
</gene>
<evidence type="ECO:0000313" key="3">
    <source>
        <dbReference type="Proteomes" id="UP000663882"/>
    </source>
</evidence>
<protein>
    <recommendedName>
        <fullName evidence="4">F-box domain-containing protein</fullName>
    </recommendedName>
</protein>
<reference evidence="1" key="1">
    <citation type="submission" date="2021-02" db="EMBL/GenBank/DDBJ databases">
        <authorList>
            <person name="Nowell W R."/>
        </authorList>
    </citation>
    <scope>NUCLEOTIDE SEQUENCE</scope>
</reference>
<dbReference type="EMBL" id="CAJNOO010002824">
    <property type="protein sequence ID" value="CAF1299670.1"/>
    <property type="molecule type" value="Genomic_DNA"/>
</dbReference>
<dbReference type="Proteomes" id="UP000663823">
    <property type="component" value="Unassembled WGS sequence"/>
</dbReference>